<dbReference type="AlphaFoldDB" id="A0A1R2BJQ7"/>
<feature type="compositionally biased region" description="Basic residues" evidence="1">
    <location>
        <begin position="116"/>
        <end position="132"/>
    </location>
</feature>
<evidence type="ECO:0000313" key="3">
    <source>
        <dbReference type="Proteomes" id="UP000187209"/>
    </source>
</evidence>
<feature type="compositionally biased region" description="Basic residues" evidence="1">
    <location>
        <begin position="23"/>
        <end position="32"/>
    </location>
</feature>
<feature type="compositionally biased region" description="Basic and acidic residues" evidence="1">
    <location>
        <begin position="78"/>
        <end position="87"/>
    </location>
</feature>
<reference evidence="2 3" key="1">
    <citation type="submission" date="2016-11" db="EMBL/GenBank/DDBJ databases">
        <title>The macronuclear genome of Stentor coeruleus: a giant cell with tiny introns.</title>
        <authorList>
            <person name="Slabodnick M."/>
            <person name="Ruby J.G."/>
            <person name="Reiff S.B."/>
            <person name="Swart E.C."/>
            <person name="Gosai S."/>
            <person name="Prabakaran S."/>
            <person name="Witkowska E."/>
            <person name="Larue G.E."/>
            <person name="Fisher S."/>
            <person name="Freeman R.M."/>
            <person name="Gunawardena J."/>
            <person name="Chu W."/>
            <person name="Stover N.A."/>
            <person name="Gregory B.D."/>
            <person name="Nowacki M."/>
            <person name="Derisi J."/>
            <person name="Roy S.W."/>
            <person name="Marshall W.F."/>
            <person name="Sood P."/>
        </authorList>
    </citation>
    <scope>NUCLEOTIDE SEQUENCE [LARGE SCALE GENOMIC DNA]</scope>
    <source>
        <strain evidence="2">WM001</strain>
    </source>
</reference>
<feature type="compositionally biased region" description="Basic and acidic residues" evidence="1">
    <location>
        <begin position="172"/>
        <end position="182"/>
    </location>
</feature>
<feature type="region of interest" description="Disordered" evidence="1">
    <location>
        <begin position="113"/>
        <end position="186"/>
    </location>
</feature>
<feature type="region of interest" description="Disordered" evidence="1">
    <location>
        <begin position="1"/>
        <end position="88"/>
    </location>
</feature>
<name>A0A1R2BJQ7_9CILI</name>
<organism evidence="2 3">
    <name type="scientific">Stentor coeruleus</name>
    <dbReference type="NCBI Taxonomy" id="5963"/>
    <lineage>
        <taxon>Eukaryota</taxon>
        <taxon>Sar</taxon>
        <taxon>Alveolata</taxon>
        <taxon>Ciliophora</taxon>
        <taxon>Postciliodesmatophora</taxon>
        <taxon>Heterotrichea</taxon>
        <taxon>Heterotrichida</taxon>
        <taxon>Stentoridae</taxon>
        <taxon>Stentor</taxon>
    </lineage>
</organism>
<protein>
    <submittedName>
        <fullName evidence="2">Uncharacterized protein</fullName>
    </submittedName>
</protein>
<keyword evidence="3" id="KW-1185">Reference proteome</keyword>
<sequence>MEAPGNLSQSEKKLSKTLDPSKSSHKRQKSQKKIATGSSFSTSKSKKLEISVENTNQLNLSPLYNKGNYSDNEFIHSPTEDYFKSDTDNSMFDKYTQSPLLIKTSKLCQRISQPGKLKKLIGKRKNSKSKSSKIKEKRPSSPETSNLLPKSHRPQKSQHKILKPQGKKVPKKTPEVIKKPEPPTKQTIFQTYTQNSSQKKLIFSTSPKNKLPTSPVNLKINKNLFGNLTKTCNDFSNTLNLHNQSLQTINEKHKKKVTIVENSQSFEEPLENTIKISSSDKKKSLNMISKTFICKKSQNSTPESVHEGENNDWIKIENIKNDGKTSEFVKNFATKMLMTNKMFNSKNFGDLIWRRDPSQNKKADDGSEKNLKDPAFSIGNVIPKLNMGMLEEYEDCEGGIEDYAFVMDTSETLSQGLPNCG</sequence>
<accession>A0A1R2BJQ7</accession>
<evidence type="ECO:0000256" key="1">
    <source>
        <dbReference type="SAM" id="MobiDB-lite"/>
    </source>
</evidence>
<dbReference type="Proteomes" id="UP000187209">
    <property type="component" value="Unassembled WGS sequence"/>
</dbReference>
<comment type="caution">
    <text evidence="2">The sequence shown here is derived from an EMBL/GenBank/DDBJ whole genome shotgun (WGS) entry which is preliminary data.</text>
</comment>
<feature type="compositionally biased region" description="Basic residues" evidence="1">
    <location>
        <begin position="150"/>
        <end position="171"/>
    </location>
</feature>
<gene>
    <name evidence="2" type="ORF">SteCoe_23517</name>
</gene>
<evidence type="ECO:0000313" key="2">
    <source>
        <dbReference type="EMBL" id="OMJ77000.1"/>
    </source>
</evidence>
<proteinExistence type="predicted"/>
<dbReference type="EMBL" id="MPUH01000599">
    <property type="protein sequence ID" value="OMJ77000.1"/>
    <property type="molecule type" value="Genomic_DNA"/>
</dbReference>
<feature type="compositionally biased region" description="Polar residues" evidence="1">
    <location>
        <begin position="52"/>
        <end position="71"/>
    </location>
</feature>